<evidence type="ECO:0000256" key="1">
    <source>
        <dbReference type="SAM" id="MobiDB-lite"/>
    </source>
</evidence>
<keyword evidence="2" id="KW-0472">Membrane</keyword>
<proteinExistence type="predicted"/>
<keyword evidence="2" id="KW-1133">Transmembrane helix</keyword>
<dbReference type="OrthoDB" id="5337208at2759"/>
<feature type="transmembrane region" description="Helical" evidence="2">
    <location>
        <begin position="46"/>
        <end position="69"/>
    </location>
</feature>
<gene>
    <name evidence="3" type="ORF">B9Z19DRAFT_1050578</name>
</gene>
<dbReference type="AlphaFoldDB" id="A0A2T6ZP37"/>
<name>A0A2T6ZP37_TUBBO</name>
<feature type="transmembrane region" description="Helical" evidence="2">
    <location>
        <begin position="538"/>
        <end position="560"/>
    </location>
</feature>
<comment type="caution">
    <text evidence="3">The sequence shown here is derived from an EMBL/GenBank/DDBJ whole genome shotgun (WGS) entry which is preliminary data.</text>
</comment>
<evidence type="ECO:0000313" key="4">
    <source>
        <dbReference type="Proteomes" id="UP000244722"/>
    </source>
</evidence>
<dbReference type="EMBL" id="NESQ01000157">
    <property type="protein sequence ID" value="PUU77237.1"/>
    <property type="molecule type" value="Genomic_DNA"/>
</dbReference>
<dbReference type="Proteomes" id="UP000244722">
    <property type="component" value="Unassembled WGS sequence"/>
</dbReference>
<keyword evidence="2" id="KW-0812">Transmembrane</keyword>
<keyword evidence="4" id="KW-1185">Reference proteome</keyword>
<organism evidence="3 4">
    <name type="scientific">Tuber borchii</name>
    <name type="common">White truffle</name>
    <dbReference type="NCBI Taxonomy" id="42251"/>
    <lineage>
        <taxon>Eukaryota</taxon>
        <taxon>Fungi</taxon>
        <taxon>Dikarya</taxon>
        <taxon>Ascomycota</taxon>
        <taxon>Pezizomycotina</taxon>
        <taxon>Pezizomycetes</taxon>
        <taxon>Pezizales</taxon>
        <taxon>Tuberaceae</taxon>
        <taxon>Tuber</taxon>
    </lineage>
</organism>
<feature type="region of interest" description="Disordered" evidence="1">
    <location>
        <begin position="114"/>
        <end position="159"/>
    </location>
</feature>
<dbReference type="STRING" id="42251.A0A2T6ZP37"/>
<reference evidence="3 4" key="1">
    <citation type="submission" date="2017-04" db="EMBL/GenBank/DDBJ databases">
        <title>Draft genome sequence of Tuber borchii Vittad., a whitish edible truffle.</title>
        <authorList>
            <consortium name="DOE Joint Genome Institute"/>
            <person name="Murat C."/>
            <person name="Kuo A."/>
            <person name="Barry K.W."/>
            <person name="Clum A."/>
            <person name="Dockter R.B."/>
            <person name="Fauchery L."/>
            <person name="Iotti M."/>
            <person name="Kohler A."/>
            <person name="Labutti K."/>
            <person name="Lindquist E.A."/>
            <person name="Lipzen A."/>
            <person name="Ohm R.A."/>
            <person name="Wang M."/>
            <person name="Grigoriev I.V."/>
            <person name="Zambonelli A."/>
            <person name="Martin F.M."/>
        </authorList>
    </citation>
    <scope>NUCLEOTIDE SEQUENCE [LARGE SCALE GENOMIC DNA]</scope>
    <source>
        <strain evidence="3 4">Tbo3840</strain>
    </source>
</reference>
<accession>A0A2T6ZP37</accession>
<protein>
    <submittedName>
        <fullName evidence="3">Uncharacterized protein</fullName>
    </submittedName>
</protein>
<evidence type="ECO:0000256" key="2">
    <source>
        <dbReference type="SAM" id="Phobius"/>
    </source>
</evidence>
<feature type="transmembrane region" description="Helical" evidence="2">
    <location>
        <begin position="165"/>
        <end position="188"/>
    </location>
</feature>
<sequence>MDIYTNPLKNTYVTGITKSFIMPTDSGGIPAVAVSKRTSVFISSTYTILMILIFMIGWNLILASIMAFWPTDCDPNRVTALVALWNSGESMNASLLMISYCKRMWRYSSENKKKGASSNTAAQGDPQHPPPASTDEVEKADPGQVSTRLLPEQASNPKSPRSNMWWGLLFLLIALAMSAGNIISGLFVPVQLTMGNVAPAAKDAIFYPDVPGLSKTDDNGAGAAKLDSLRAPSTLRALGSIEASDVTVRNRVHLEELATPRGQHASDWAGLRYNYDVTAVDMGLQTDPNLKLMVTGSCFTDYTWLQNSTDEEDTYKLFGGNDKHVVKPQPDLNIPPMATFFIGQEMGEGSSNFTYAIIPSTAGLYSYSSGQDPWYSTKKAPDSAGLPFQVLAGRPALSCWEVRRWHLNGKDVAATQLGALPGLKLNELWKKTVFPQEFAVPRLVTLGRTAGASALKSASYATAPAFVLDATQSSILNDLERLVLASWVNSRNVVIDTTTYKAPGGMTNKAKGPRGSVEAASAKFVLQSGDVVTLSSRILISVPVILIILFILEMIMGRVLKSHDLKQKAIFKGERNGTSLQAAQLLRRLDHGIYERSWICPKGLIPLQFPPQEPKPEE</sequence>
<evidence type="ECO:0000313" key="3">
    <source>
        <dbReference type="EMBL" id="PUU77237.1"/>
    </source>
</evidence>
<feature type="transmembrane region" description="Helical" evidence="2">
    <location>
        <begin position="81"/>
        <end position="101"/>
    </location>
</feature>